<feature type="chain" id="PRO_5046226609" evidence="1">
    <location>
        <begin position="24"/>
        <end position="144"/>
    </location>
</feature>
<evidence type="ECO:0000313" key="3">
    <source>
        <dbReference type="Proteomes" id="UP001651158"/>
    </source>
</evidence>
<sequence>MHVSLKIPIPVAILTLFDILTFADLGGSSSCSWGCNSLAVVSSAKADGHHRLVERHVMCDPLAHLTSIGRTICLHVNNLYWAVASSKVGDCSQNQPMTSFLSLWQQQWLMMEKMMREKARKYPELKYLTSNLHAIYSTKLIQPK</sequence>
<protein>
    <submittedName>
        <fullName evidence="2">Uncharacterized protein</fullName>
    </submittedName>
</protein>
<dbReference type="Proteomes" id="UP001651158">
    <property type="component" value="Unassembled WGS sequence"/>
</dbReference>
<evidence type="ECO:0000256" key="1">
    <source>
        <dbReference type="SAM" id="SignalP"/>
    </source>
</evidence>
<evidence type="ECO:0000313" key="2">
    <source>
        <dbReference type="EMBL" id="KAL5103982.1"/>
    </source>
</evidence>
<feature type="signal peptide" evidence="1">
    <location>
        <begin position="1"/>
        <end position="23"/>
    </location>
</feature>
<dbReference type="EMBL" id="JAKROA010000015">
    <property type="protein sequence ID" value="KAL5103982.1"/>
    <property type="molecule type" value="Genomic_DNA"/>
</dbReference>
<organism evidence="2 3">
    <name type="scientific">Taenia crassiceps</name>
    <dbReference type="NCBI Taxonomy" id="6207"/>
    <lineage>
        <taxon>Eukaryota</taxon>
        <taxon>Metazoa</taxon>
        <taxon>Spiralia</taxon>
        <taxon>Lophotrochozoa</taxon>
        <taxon>Platyhelminthes</taxon>
        <taxon>Cestoda</taxon>
        <taxon>Eucestoda</taxon>
        <taxon>Cyclophyllidea</taxon>
        <taxon>Taeniidae</taxon>
        <taxon>Taenia</taxon>
    </lineage>
</organism>
<gene>
    <name evidence="2" type="ORF">TcWFU_008337</name>
</gene>
<accession>A0ABR4Q311</accession>
<comment type="caution">
    <text evidence="2">The sequence shown here is derived from an EMBL/GenBank/DDBJ whole genome shotgun (WGS) entry which is preliminary data.</text>
</comment>
<keyword evidence="3" id="KW-1185">Reference proteome</keyword>
<proteinExistence type="predicted"/>
<name>A0ABR4Q311_9CEST</name>
<reference evidence="2 3" key="1">
    <citation type="journal article" date="2022" name="Front. Cell. Infect. Microbiol.">
        <title>The Genomes of Two Strains of Taenia crassiceps the Animal Model for the Study of Human Cysticercosis.</title>
        <authorList>
            <person name="Bobes R.J."/>
            <person name="Estrada K."/>
            <person name="Rios-Valencia D.G."/>
            <person name="Calderon-Gallegos A."/>
            <person name="de la Torre P."/>
            <person name="Carrero J.C."/>
            <person name="Sanchez-Flores A."/>
            <person name="Laclette J.P."/>
        </authorList>
    </citation>
    <scope>NUCLEOTIDE SEQUENCE [LARGE SCALE GENOMIC DNA]</scope>
    <source>
        <strain evidence="2">WFUcys</strain>
    </source>
</reference>
<keyword evidence="1" id="KW-0732">Signal</keyword>